<protein>
    <submittedName>
        <fullName evidence="1">Uncharacterized protein</fullName>
    </submittedName>
</protein>
<reference evidence="1 2" key="1">
    <citation type="submission" date="2015-01" db="EMBL/GenBank/DDBJ databases">
        <title>Evolution of Trichinella species and genotypes.</title>
        <authorList>
            <person name="Korhonen P.K."/>
            <person name="Edoardo P."/>
            <person name="Giuseppe L.R."/>
            <person name="Gasser R.B."/>
        </authorList>
    </citation>
    <scope>NUCLEOTIDE SEQUENCE [LARGE SCALE GENOMIC DNA]</scope>
    <source>
        <strain evidence="1">ISS120</strain>
    </source>
</reference>
<dbReference type="AlphaFoldDB" id="A0A0V1CLS6"/>
<organism evidence="1 2">
    <name type="scientific">Trichinella britovi</name>
    <name type="common">Parasitic roundworm</name>
    <dbReference type="NCBI Taxonomy" id="45882"/>
    <lineage>
        <taxon>Eukaryota</taxon>
        <taxon>Metazoa</taxon>
        <taxon>Ecdysozoa</taxon>
        <taxon>Nematoda</taxon>
        <taxon>Enoplea</taxon>
        <taxon>Dorylaimia</taxon>
        <taxon>Trichinellida</taxon>
        <taxon>Trichinellidae</taxon>
        <taxon>Trichinella</taxon>
    </lineage>
</organism>
<dbReference type="Proteomes" id="UP000054653">
    <property type="component" value="Unassembled WGS sequence"/>
</dbReference>
<sequence length="81" mass="9296">MNDKLSAHPMRHLLMRIVLCEIFISKNIYYFGNILTANLAAVSRHFATSAMFNFRSRKCLRYAHRAKDSAEKTALIHAINA</sequence>
<accession>A0A0V1CLS6</accession>
<evidence type="ECO:0000313" key="2">
    <source>
        <dbReference type="Proteomes" id="UP000054653"/>
    </source>
</evidence>
<dbReference type="EMBL" id="JYDI01000168">
    <property type="protein sequence ID" value="KRY49683.1"/>
    <property type="molecule type" value="Genomic_DNA"/>
</dbReference>
<proteinExistence type="predicted"/>
<comment type="caution">
    <text evidence="1">The sequence shown here is derived from an EMBL/GenBank/DDBJ whole genome shotgun (WGS) entry which is preliminary data.</text>
</comment>
<gene>
    <name evidence="1" type="ORF">T03_3732</name>
</gene>
<evidence type="ECO:0000313" key="1">
    <source>
        <dbReference type="EMBL" id="KRY49683.1"/>
    </source>
</evidence>
<name>A0A0V1CLS6_TRIBR</name>
<keyword evidence="2" id="KW-1185">Reference proteome</keyword>